<feature type="domain" description="FAD dependent oxidoreductase" evidence="1">
    <location>
        <begin position="10"/>
        <end position="196"/>
    </location>
</feature>
<organism evidence="2 3">
    <name type="scientific">[Mycobacterium] manitobense</name>
    <dbReference type="NCBI Taxonomy" id="190147"/>
    <lineage>
        <taxon>Bacteria</taxon>
        <taxon>Bacillati</taxon>
        <taxon>Actinomycetota</taxon>
        <taxon>Actinomycetes</taxon>
        <taxon>Mycobacteriales</taxon>
        <taxon>Mycobacteriaceae</taxon>
        <taxon>Mycolicibacterium</taxon>
    </lineage>
</organism>
<name>A0A9X2YC33_9MYCO</name>
<sequence>MISKPITFGRVAVVGAGVFGVSAAVRLAEDGWEVDVFEAQRSIMNGATGNNVFRLHRGYHYPRSLDTALETKESVTSFLAEYGAAVIDSEQHLYAVSRVGSRVTGQEFLDHCTRAGLEFEVVKSPLLREDTTELVIRATESRMDPVQLKNIGLRRLAESGVRLYGGVEAGPDVVDHYDYVVLCGNARSNALMRAWGITPPRRQFEVCEVAIMKGAALGDTDIVVMDGPFNSLSPYGRREDLHILYDVEHSVHHRSISESFEPPEAYRDLLTNPCGEPSALTAFDAMRETASRFVNGLDDAEYCGSLWSVRTVLADVDATDARPTIVNWVAPTVMTLFSGKLVTAVTAADTVVDEMRCKLMEAPHSLAAV</sequence>
<evidence type="ECO:0000313" key="3">
    <source>
        <dbReference type="Proteomes" id="UP001140293"/>
    </source>
</evidence>
<dbReference type="Proteomes" id="UP001140293">
    <property type="component" value="Unassembled WGS sequence"/>
</dbReference>
<comment type="caution">
    <text evidence="2">The sequence shown here is derived from an EMBL/GenBank/DDBJ whole genome shotgun (WGS) entry which is preliminary data.</text>
</comment>
<dbReference type="SUPFAM" id="SSF51905">
    <property type="entry name" value="FAD/NAD(P)-binding domain"/>
    <property type="match status" value="1"/>
</dbReference>
<accession>A0A9X2YC33</accession>
<proteinExistence type="predicted"/>
<reference evidence="2" key="2">
    <citation type="journal article" date="2022" name="BMC Genomics">
        <title>Comparative genome analysis of mycobacteria focusing on tRNA and non-coding RNA.</title>
        <authorList>
            <person name="Behra P.R.K."/>
            <person name="Pettersson B.M.F."/>
            <person name="Ramesh M."/>
            <person name="Das S."/>
            <person name="Dasgupta S."/>
            <person name="Kirsebom L.A."/>
        </authorList>
    </citation>
    <scope>NUCLEOTIDE SEQUENCE</scope>
    <source>
        <strain evidence="2">DSM 44615</strain>
    </source>
</reference>
<evidence type="ECO:0000259" key="1">
    <source>
        <dbReference type="Pfam" id="PF01266"/>
    </source>
</evidence>
<protein>
    <submittedName>
        <fullName evidence="2">FAD-binding oxidoreductase</fullName>
    </submittedName>
</protein>
<keyword evidence="3" id="KW-1185">Reference proteome</keyword>
<gene>
    <name evidence="2" type="ORF">H7I41_18195</name>
</gene>
<dbReference type="RefSeq" id="WP_264014023.1">
    <property type="nucleotide sequence ID" value="NZ_JACKSJ010000148.1"/>
</dbReference>
<dbReference type="Gene3D" id="3.30.9.10">
    <property type="entry name" value="D-Amino Acid Oxidase, subunit A, domain 2"/>
    <property type="match status" value="1"/>
</dbReference>
<dbReference type="InterPro" id="IPR006076">
    <property type="entry name" value="FAD-dep_OxRdtase"/>
</dbReference>
<reference evidence="2" key="1">
    <citation type="submission" date="2020-07" db="EMBL/GenBank/DDBJ databases">
        <authorList>
            <person name="Pettersson B.M.F."/>
            <person name="Behra P.R.K."/>
            <person name="Ramesh M."/>
            <person name="Das S."/>
            <person name="Dasgupta S."/>
            <person name="Kirsebom L.A."/>
        </authorList>
    </citation>
    <scope>NUCLEOTIDE SEQUENCE</scope>
    <source>
        <strain evidence="2">DSM 44615</strain>
    </source>
</reference>
<dbReference type="InterPro" id="IPR036188">
    <property type="entry name" value="FAD/NAD-bd_sf"/>
</dbReference>
<dbReference type="AlphaFoldDB" id="A0A9X2YC33"/>
<dbReference type="Pfam" id="PF01266">
    <property type="entry name" value="DAO"/>
    <property type="match status" value="1"/>
</dbReference>
<evidence type="ECO:0000313" key="2">
    <source>
        <dbReference type="EMBL" id="MCV7171848.1"/>
    </source>
</evidence>
<dbReference type="Gene3D" id="3.50.50.60">
    <property type="entry name" value="FAD/NAD(P)-binding domain"/>
    <property type="match status" value="1"/>
</dbReference>
<dbReference type="EMBL" id="JACKSJ010000148">
    <property type="protein sequence ID" value="MCV7171848.1"/>
    <property type="molecule type" value="Genomic_DNA"/>
</dbReference>